<dbReference type="Gene3D" id="3.30.460.10">
    <property type="entry name" value="Beta Polymerase, domain 2"/>
    <property type="match status" value="1"/>
</dbReference>
<dbReference type="RefSeq" id="WP_012844982.1">
    <property type="nucleotide sequence ID" value="NC_013501.1"/>
</dbReference>
<keyword evidence="7" id="KW-0067">ATP-binding</keyword>
<dbReference type="AlphaFoldDB" id="D0MFB6"/>
<feature type="domain" description="Polymerase nucleotidyl transferase" evidence="10">
    <location>
        <begin position="16"/>
        <end position="94"/>
    </location>
</feature>
<keyword evidence="8" id="KW-0460">Magnesium</keyword>
<evidence type="ECO:0000256" key="4">
    <source>
        <dbReference type="ARBA" id="ARBA00022695"/>
    </source>
</evidence>
<evidence type="ECO:0000256" key="1">
    <source>
        <dbReference type="ARBA" id="ARBA00001946"/>
    </source>
</evidence>
<dbReference type="CDD" id="cd05403">
    <property type="entry name" value="NT_KNTase_like"/>
    <property type="match status" value="1"/>
</dbReference>
<dbReference type="KEGG" id="rmr:Rmar_2495"/>
<keyword evidence="3" id="KW-0808">Transferase</keyword>
<keyword evidence="6" id="KW-0547">Nucleotide-binding</keyword>
<dbReference type="OrthoDB" id="9809668at2"/>
<evidence type="ECO:0000256" key="5">
    <source>
        <dbReference type="ARBA" id="ARBA00022723"/>
    </source>
</evidence>
<dbReference type="GO" id="GO:0016779">
    <property type="term" value="F:nucleotidyltransferase activity"/>
    <property type="evidence" value="ECO:0007669"/>
    <property type="project" value="UniProtKB-KW"/>
</dbReference>
<evidence type="ECO:0000256" key="6">
    <source>
        <dbReference type="ARBA" id="ARBA00022741"/>
    </source>
</evidence>
<keyword evidence="12" id="KW-1185">Reference proteome</keyword>
<dbReference type="InterPro" id="IPR052038">
    <property type="entry name" value="Type-VII_TA_antitoxin"/>
</dbReference>
<organism evidence="11 12">
    <name type="scientific">Rhodothermus marinus (strain ATCC 43812 / DSM 4252 / R-10)</name>
    <name type="common">Rhodothermus obamensis</name>
    <dbReference type="NCBI Taxonomy" id="518766"/>
    <lineage>
        <taxon>Bacteria</taxon>
        <taxon>Pseudomonadati</taxon>
        <taxon>Rhodothermota</taxon>
        <taxon>Rhodothermia</taxon>
        <taxon>Rhodothermales</taxon>
        <taxon>Rhodothermaceae</taxon>
        <taxon>Rhodothermus</taxon>
    </lineage>
</organism>
<gene>
    <name evidence="11" type="ordered locus">Rmar_2495</name>
</gene>
<dbReference type="InterPro" id="IPR043519">
    <property type="entry name" value="NT_sf"/>
</dbReference>
<evidence type="ECO:0000313" key="12">
    <source>
        <dbReference type="Proteomes" id="UP000002221"/>
    </source>
</evidence>
<accession>D0MFB6</accession>
<comment type="cofactor">
    <cofactor evidence="1">
        <name>Mg(2+)</name>
        <dbReference type="ChEBI" id="CHEBI:18420"/>
    </cofactor>
</comment>
<dbReference type="Proteomes" id="UP000002221">
    <property type="component" value="Chromosome"/>
</dbReference>
<evidence type="ECO:0000259" key="10">
    <source>
        <dbReference type="Pfam" id="PF01909"/>
    </source>
</evidence>
<evidence type="ECO:0000256" key="2">
    <source>
        <dbReference type="ARBA" id="ARBA00022649"/>
    </source>
</evidence>
<evidence type="ECO:0000256" key="9">
    <source>
        <dbReference type="ARBA" id="ARBA00038276"/>
    </source>
</evidence>
<protein>
    <submittedName>
        <fullName evidence="11">DNA polymerase beta domain protein region</fullName>
    </submittedName>
</protein>
<evidence type="ECO:0000256" key="8">
    <source>
        <dbReference type="ARBA" id="ARBA00022842"/>
    </source>
</evidence>
<evidence type="ECO:0000256" key="7">
    <source>
        <dbReference type="ARBA" id="ARBA00022840"/>
    </source>
</evidence>
<reference evidence="11 12" key="1">
    <citation type="journal article" date="2009" name="Stand. Genomic Sci.">
        <title>Complete genome sequence of Rhodothermus marinus type strain (R-10).</title>
        <authorList>
            <person name="Nolan M."/>
            <person name="Tindall B.J."/>
            <person name="Pomrenke H."/>
            <person name="Lapidus A."/>
            <person name="Copeland A."/>
            <person name="Glavina Del Rio T."/>
            <person name="Lucas S."/>
            <person name="Chen F."/>
            <person name="Tice H."/>
            <person name="Cheng J.F."/>
            <person name="Saunders E."/>
            <person name="Han C."/>
            <person name="Bruce D."/>
            <person name="Goodwin L."/>
            <person name="Chain P."/>
            <person name="Pitluck S."/>
            <person name="Ovchinikova G."/>
            <person name="Pati A."/>
            <person name="Ivanova N."/>
            <person name="Mavromatis K."/>
            <person name="Chen A."/>
            <person name="Palaniappan K."/>
            <person name="Land M."/>
            <person name="Hauser L."/>
            <person name="Chang Y.J."/>
            <person name="Jeffries C.D."/>
            <person name="Brettin T."/>
            <person name="Goker M."/>
            <person name="Bristow J."/>
            <person name="Eisen J.A."/>
            <person name="Markowitz V."/>
            <person name="Hugenholtz P."/>
            <person name="Kyrpides N.C."/>
            <person name="Klenk H.P."/>
            <person name="Detter J.C."/>
        </authorList>
    </citation>
    <scope>NUCLEOTIDE SEQUENCE [LARGE SCALE GENOMIC DNA]</scope>
    <source>
        <strain evidence="12">ATCC 43812 / DSM 4252 / R-10</strain>
    </source>
</reference>
<dbReference type="HOGENOM" id="CLU_130257_10_3_10"/>
<proteinExistence type="inferred from homology"/>
<dbReference type="Pfam" id="PF01909">
    <property type="entry name" value="NTP_transf_2"/>
    <property type="match status" value="1"/>
</dbReference>
<sequence length="113" mass="13067">MSRLQRRVEIIQQLHRLLPELQEKFGVERLALYGSFARDQASEASDVDLIVHLNRPLGLDFIRLIDFLEAHLGRPVDLATYETLQRNLQQPHTARIAQRILRSLQYVSASQGH</sequence>
<evidence type="ECO:0000313" key="11">
    <source>
        <dbReference type="EMBL" id="ACY49372.1"/>
    </source>
</evidence>
<evidence type="ECO:0000256" key="3">
    <source>
        <dbReference type="ARBA" id="ARBA00022679"/>
    </source>
</evidence>
<keyword evidence="5" id="KW-0479">Metal-binding</keyword>
<dbReference type="GO" id="GO:0005524">
    <property type="term" value="F:ATP binding"/>
    <property type="evidence" value="ECO:0007669"/>
    <property type="project" value="UniProtKB-KW"/>
</dbReference>
<dbReference type="PANTHER" id="PTHR33571">
    <property type="entry name" value="SSL8005 PROTEIN"/>
    <property type="match status" value="1"/>
</dbReference>
<dbReference type="EMBL" id="CP001807">
    <property type="protein sequence ID" value="ACY49372.1"/>
    <property type="molecule type" value="Genomic_DNA"/>
</dbReference>
<comment type="similarity">
    <text evidence="9">Belongs to the MntA antitoxin family.</text>
</comment>
<dbReference type="GO" id="GO:0046872">
    <property type="term" value="F:metal ion binding"/>
    <property type="evidence" value="ECO:0007669"/>
    <property type="project" value="UniProtKB-KW"/>
</dbReference>
<keyword evidence="2" id="KW-1277">Toxin-antitoxin system</keyword>
<dbReference type="PANTHER" id="PTHR33571:SF14">
    <property type="entry name" value="PROTEIN ADENYLYLTRANSFERASE MJ0435-RELATED"/>
    <property type="match status" value="1"/>
</dbReference>
<name>D0MFB6_RHOM4</name>
<keyword evidence="4" id="KW-0548">Nucleotidyltransferase</keyword>
<dbReference type="InterPro" id="IPR002934">
    <property type="entry name" value="Polymerase_NTP_transf_dom"/>
</dbReference>
<dbReference type="SUPFAM" id="SSF81301">
    <property type="entry name" value="Nucleotidyltransferase"/>
    <property type="match status" value="1"/>
</dbReference>
<dbReference type="STRING" id="518766.Rmar_2495"/>
<dbReference type="eggNOG" id="COG1669">
    <property type="taxonomic scope" value="Bacteria"/>
</dbReference>